<evidence type="ECO:0000313" key="3">
    <source>
        <dbReference type="Proteomes" id="UP001162881"/>
    </source>
</evidence>
<dbReference type="Gene3D" id="3.40.50.1820">
    <property type="entry name" value="alpha/beta hydrolase"/>
    <property type="match status" value="1"/>
</dbReference>
<gene>
    <name evidence="2" type="ORF">MTR62_07780</name>
</gene>
<evidence type="ECO:0000259" key="1">
    <source>
        <dbReference type="Pfam" id="PF12697"/>
    </source>
</evidence>
<feature type="domain" description="AB hydrolase-1" evidence="1">
    <location>
        <begin position="3"/>
        <end position="189"/>
    </location>
</feature>
<dbReference type="RefSeq" id="WP_244018678.1">
    <property type="nucleotide sequence ID" value="NZ_JALHLF010000020.1"/>
</dbReference>
<accession>A0ABT0BC14</accession>
<keyword evidence="3" id="KW-1185">Reference proteome</keyword>
<comment type="caution">
    <text evidence="2">The sequence shown here is derived from an EMBL/GenBank/DDBJ whole genome shotgun (WGS) entry which is preliminary data.</text>
</comment>
<protein>
    <submittedName>
        <fullName evidence="2">Alpha/beta fold hydrolase</fullName>
    </submittedName>
</protein>
<evidence type="ECO:0000313" key="2">
    <source>
        <dbReference type="EMBL" id="MCJ2182590.1"/>
    </source>
</evidence>
<feature type="non-terminal residue" evidence="2">
    <location>
        <position position="1"/>
    </location>
</feature>
<proteinExistence type="predicted"/>
<keyword evidence="2" id="KW-0378">Hydrolase</keyword>
<dbReference type="InterPro" id="IPR000073">
    <property type="entry name" value="AB_hydrolase_1"/>
</dbReference>
<reference evidence="2" key="1">
    <citation type="submission" date="2022-03" db="EMBL/GenBank/DDBJ databases">
        <title>Identification of a novel bacterium isolated from mangrove sediments.</title>
        <authorList>
            <person name="Pan X."/>
        </authorList>
    </citation>
    <scope>NUCLEOTIDE SEQUENCE</scope>
    <source>
        <strain evidence="2">B1949</strain>
    </source>
</reference>
<dbReference type="Proteomes" id="UP001162881">
    <property type="component" value="Unassembled WGS sequence"/>
</dbReference>
<sequence>GWPVLRFDRRGVGDSDGENRSFRASAPDIAAALAALRAACPQVTRVVGLGNCDGAAALMLTHGYGLDALVLSNPWTIEDDESETVPSAATRAHYARRLADPAALRRLLSGRVALRPLLASLLSTLRRAEAGNALTGALKDGLAGFCGPVRLLIAGRDRTGQTFLARWDRNDPRIRLCPDATHSYVEPEARQWLFDQVTAALTDLS</sequence>
<name>A0ABT0BC14_9SPHN</name>
<organism evidence="2 3">
    <name type="scientific">Novosphingobium organovorum</name>
    <dbReference type="NCBI Taxonomy" id="2930092"/>
    <lineage>
        <taxon>Bacteria</taxon>
        <taxon>Pseudomonadati</taxon>
        <taxon>Pseudomonadota</taxon>
        <taxon>Alphaproteobacteria</taxon>
        <taxon>Sphingomonadales</taxon>
        <taxon>Sphingomonadaceae</taxon>
        <taxon>Novosphingobium</taxon>
    </lineage>
</organism>
<dbReference type="EMBL" id="JALHLF010000020">
    <property type="protein sequence ID" value="MCJ2182590.1"/>
    <property type="molecule type" value="Genomic_DNA"/>
</dbReference>
<dbReference type="GO" id="GO:0016787">
    <property type="term" value="F:hydrolase activity"/>
    <property type="evidence" value="ECO:0007669"/>
    <property type="project" value="UniProtKB-KW"/>
</dbReference>
<dbReference type="SUPFAM" id="SSF53474">
    <property type="entry name" value="alpha/beta-Hydrolases"/>
    <property type="match status" value="1"/>
</dbReference>
<dbReference type="InterPro" id="IPR029058">
    <property type="entry name" value="AB_hydrolase_fold"/>
</dbReference>
<dbReference type="Pfam" id="PF12697">
    <property type="entry name" value="Abhydrolase_6"/>
    <property type="match status" value="1"/>
</dbReference>